<gene>
    <name evidence="2" type="ORF">BC938DRAFT_477988</name>
</gene>
<dbReference type="Pfam" id="PF09725">
    <property type="entry name" value="Fra10Ac1"/>
    <property type="match status" value="1"/>
</dbReference>
<evidence type="ECO:0000313" key="2">
    <source>
        <dbReference type="EMBL" id="RUS13274.1"/>
    </source>
</evidence>
<keyword evidence="3" id="KW-1185">Reference proteome</keyword>
<sequence>SRYDGELGKRSSREKVYIHRCVFTCASTRCDATTELHSWEVNFAYVEANERRNALVKKEKEERRKERRKRKRGNGSDEERQSDGESGSDKEGRDGKESRRKRRRDSDSGSDSDVDSGSDSKPAKDKDSVEQKDKGKAKEDPSEVWSRPAAAPTEKSQVEEMEDYFADLLA</sequence>
<feature type="compositionally biased region" description="Basic and acidic residues" evidence="1">
    <location>
        <begin position="121"/>
        <end position="141"/>
    </location>
</feature>
<feature type="non-terminal residue" evidence="2">
    <location>
        <position position="170"/>
    </location>
</feature>
<dbReference type="EMBL" id="RBNJ01030420">
    <property type="protein sequence ID" value="RUS13274.1"/>
    <property type="molecule type" value="Genomic_DNA"/>
</dbReference>
<feature type="compositionally biased region" description="Basic and acidic residues" evidence="1">
    <location>
        <begin position="74"/>
        <end position="97"/>
    </location>
</feature>
<feature type="non-terminal residue" evidence="2">
    <location>
        <position position="1"/>
    </location>
</feature>
<reference evidence="2 3" key="1">
    <citation type="journal article" date="2018" name="New Phytol.">
        <title>Phylogenomics of Endogonaceae and evolution of mycorrhizas within Mucoromycota.</title>
        <authorList>
            <person name="Chang Y."/>
            <person name="Desiro A."/>
            <person name="Na H."/>
            <person name="Sandor L."/>
            <person name="Lipzen A."/>
            <person name="Clum A."/>
            <person name="Barry K."/>
            <person name="Grigoriev I.V."/>
            <person name="Martin F.M."/>
            <person name="Stajich J.E."/>
            <person name="Smith M.E."/>
            <person name="Bonito G."/>
            <person name="Spatafora J.W."/>
        </authorList>
    </citation>
    <scope>NUCLEOTIDE SEQUENCE [LARGE SCALE GENOMIC DNA]</scope>
    <source>
        <strain evidence="2 3">AD002</strain>
    </source>
</reference>
<proteinExistence type="predicted"/>
<feature type="region of interest" description="Disordered" evidence="1">
    <location>
        <begin position="56"/>
        <end position="159"/>
    </location>
</feature>
<evidence type="ECO:0000313" key="3">
    <source>
        <dbReference type="Proteomes" id="UP000274822"/>
    </source>
</evidence>
<name>A0A433P6T6_9FUNG</name>
<comment type="caution">
    <text evidence="2">The sequence shown here is derived from an EMBL/GenBank/DDBJ whole genome shotgun (WGS) entry which is preliminary data.</text>
</comment>
<dbReference type="Proteomes" id="UP000274822">
    <property type="component" value="Unassembled WGS sequence"/>
</dbReference>
<dbReference type="AlphaFoldDB" id="A0A433P6T6"/>
<dbReference type="InterPro" id="IPR019129">
    <property type="entry name" value="Folate-sensitive_fs_Fra10Ac1"/>
</dbReference>
<organism evidence="2 3">
    <name type="scientific">Jimgerdemannia flammicorona</name>
    <dbReference type="NCBI Taxonomy" id="994334"/>
    <lineage>
        <taxon>Eukaryota</taxon>
        <taxon>Fungi</taxon>
        <taxon>Fungi incertae sedis</taxon>
        <taxon>Mucoromycota</taxon>
        <taxon>Mucoromycotina</taxon>
        <taxon>Endogonomycetes</taxon>
        <taxon>Endogonales</taxon>
        <taxon>Endogonaceae</taxon>
        <taxon>Jimgerdemannia</taxon>
    </lineage>
</organism>
<accession>A0A433P6T6</accession>
<protein>
    <submittedName>
        <fullName evidence="2">Uncharacterized protein</fullName>
    </submittedName>
</protein>
<evidence type="ECO:0000256" key="1">
    <source>
        <dbReference type="SAM" id="MobiDB-lite"/>
    </source>
</evidence>